<protein>
    <submittedName>
        <fullName evidence="1">Uncharacterized protein</fullName>
    </submittedName>
</protein>
<dbReference type="Proteomes" id="UP000020938">
    <property type="component" value="Unassembled WGS sequence"/>
</dbReference>
<organism evidence="1 2">
    <name type="scientific">Bacteroides fragilis str. 3976T8</name>
    <dbReference type="NCBI Taxonomy" id="1339314"/>
    <lineage>
        <taxon>Bacteria</taxon>
        <taxon>Pseudomonadati</taxon>
        <taxon>Bacteroidota</taxon>
        <taxon>Bacteroidia</taxon>
        <taxon>Bacteroidales</taxon>
        <taxon>Bacteroidaceae</taxon>
        <taxon>Bacteroides</taxon>
    </lineage>
</organism>
<sequence>MYSFSLAYNRACSASGIPGNLGFAISESSYTSNILILFEEGKCF</sequence>
<reference evidence="1 2" key="1">
    <citation type="submission" date="2014-02" db="EMBL/GenBank/DDBJ databases">
        <authorList>
            <person name="Sears C."/>
            <person name="Carroll K."/>
            <person name="Sack B.R."/>
            <person name="Qadri F."/>
            <person name="Myers L.L."/>
            <person name="Chung G.-T."/>
            <person name="Escheverria P."/>
            <person name="Fraser C.M."/>
            <person name="Sadzewicz L."/>
            <person name="Shefchek K.A."/>
            <person name="Tallon L."/>
            <person name="Das S.P."/>
            <person name="Daugherty S."/>
            <person name="Mongodin E.F."/>
        </authorList>
    </citation>
    <scope>NUCLEOTIDE SEQUENCE [LARGE SCALE GENOMIC DNA]</scope>
    <source>
        <strain evidence="1 2">3976T8</strain>
    </source>
</reference>
<proteinExistence type="predicted"/>
<evidence type="ECO:0000313" key="1">
    <source>
        <dbReference type="EMBL" id="EXZ71521.1"/>
    </source>
</evidence>
<accession>A0A016E2X8</accession>
<name>A0A016E2X8_BACFG</name>
<evidence type="ECO:0000313" key="2">
    <source>
        <dbReference type="Proteomes" id="UP000020938"/>
    </source>
</evidence>
<gene>
    <name evidence="1" type="ORF">M123_4080</name>
</gene>
<comment type="caution">
    <text evidence="1">The sequence shown here is derived from an EMBL/GenBank/DDBJ whole genome shotgun (WGS) entry which is preliminary data.</text>
</comment>
<dbReference type="AlphaFoldDB" id="A0A016E2X8"/>
<dbReference type="EMBL" id="JGDS01000066">
    <property type="protein sequence ID" value="EXZ71521.1"/>
    <property type="molecule type" value="Genomic_DNA"/>
</dbReference>